<gene>
    <name evidence="1" type="ORF">O0R41_05640</name>
</gene>
<dbReference type="RefSeq" id="WP_317516104.1">
    <property type="nucleotide sequence ID" value="NZ_JAPTHD010000001.1"/>
</dbReference>
<proteinExistence type="predicted"/>
<protein>
    <submittedName>
        <fullName evidence="1">Uncharacterized protein</fullName>
    </submittedName>
</protein>
<sequence>MTIADPDTLAQTELREMVASGELAIVSAGFRCFTKTELIRQLGIQQESLAFDSGFFPPQAVARMLESDTIDLTPGHTACIKTENYQDAQLGKGIRFERSTYAKVDQLATDPAMRGLNHYLDTTFGYYTVDEANGYILAHYNWHRFGAGKGGRVHDVPGNIVKIGAMLTKRLDRIKQKCRDARAVLMVVGETQGYDYMMIDDAVFPLGETGPIDDACKKLFGAKCQMVTLADVATPQAALDLL</sequence>
<name>A0ABU3ZU80_9SPHN</name>
<reference evidence="2" key="1">
    <citation type="journal article" date="2022" name="J Environ Chem Eng">
        <title>Biodegradation of petroleum oil using a constructed nonpathogenic and heavy metal-tolerant bacterial consortium isolated from marine sponges.</title>
        <authorList>
            <person name="Dechsakulwatana C."/>
            <person name="Rungsihiranrut A."/>
            <person name="Muangchinda C."/>
            <person name="Ningthoujam R."/>
            <person name="Klankeo P."/>
            <person name="Pinyakong O."/>
        </authorList>
    </citation>
    <scope>NUCLEOTIDE SEQUENCE [LARGE SCALE GENOMIC DNA]</scope>
    <source>
        <strain evidence="2">MO2-4</strain>
    </source>
</reference>
<evidence type="ECO:0000313" key="1">
    <source>
        <dbReference type="EMBL" id="MDV5823079.1"/>
    </source>
</evidence>
<organism evidence="1 2">
    <name type="scientific">Sphingobium naphthae</name>
    <dbReference type="NCBI Taxonomy" id="1886786"/>
    <lineage>
        <taxon>Bacteria</taxon>
        <taxon>Pseudomonadati</taxon>
        <taxon>Pseudomonadota</taxon>
        <taxon>Alphaproteobacteria</taxon>
        <taxon>Sphingomonadales</taxon>
        <taxon>Sphingomonadaceae</taxon>
        <taxon>Sphingobium</taxon>
    </lineage>
</organism>
<evidence type="ECO:0000313" key="2">
    <source>
        <dbReference type="Proteomes" id="UP001185984"/>
    </source>
</evidence>
<dbReference type="EMBL" id="JAPTHD010000001">
    <property type="protein sequence ID" value="MDV5823079.1"/>
    <property type="molecule type" value="Genomic_DNA"/>
</dbReference>
<accession>A0ABU3ZU80</accession>
<comment type="caution">
    <text evidence="1">The sequence shown here is derived from an EMBL/GenBank/DDBJ whole genome shotgun (WGS) entry which is preliminary data.</text>
</comment>
<dbReference type="Proteomes" id="UP001185984">
    <property type="component" value="Unassembled WGS sequence"/>
</dbReference>
<keyword evidence="2" id="KW-1185">Reference proteome</keyword>